<reference evidence="1 3" key="1">
    <citation type="journal article" date="2011" name="Nature">
        <title>The Medicago genome provides insight into the evolution of rhizobial symbioses.</title>
        <authorList>
            <person name="Young N.D."/>
            <person name="Debelle F."/>
            <person name="Oldroyd G.E."/>
            <person name="Geurts R."/>
            <person name="Cannon S.B."/>
            <person name="Udvardi M.K."/>
            <person name="Benedito V.A."/>
            <person name="Mayer K.F."/>
            <person name="Gouzy J."/>
            <person name="Schoof H."/>
            <person name="Van de Peer Y."/>
            <person name="Proost S."/>
            <person name="Cook D.R."/>
            <person name="Meyers B.C."/>
            <person name="Spannagl M."/>
            <person name="Cheung F."/>
            <person name="De Mita S."/>
            <person name="Krishnakumar V."/>
            <person name="Gundlach H."/>
            <person name="Zhou S."/>
            <person name="Mudge J."/>
            <person name="Bharti A.K."/>
            <person name="Murray J.D."/>
            <person name="Naoumkina M.A."/>
            <person name="Rosen B."/>
            <person name="Silverstein K.A."/>
            <person name="Tang H."/>
            <person name="Rombauts S."/>
            <person name="Zhao P.X."/>
            <person name="Zhou P."/>
            <person name="Barbe V."/>
            <person name="Bardou P."/>
            <person name="Bechner M."/>
            <person name="Bellec A."/>
            <person name="Berger A."/>
            <person name="Berges H."/>
            <person name="Bidwell S."/>
            <person name="Bisseling T."/>
            <person name="Choisne N."/>
            <person name="Couloux A."/>
            <person name="Denny R."/>
            <person name="Deshpande S."/>
            <person name="Dai X."/>
            <person name="Doyle J.J."/>
            <person name="Dudez A.M."/>
            <person name="Farmer A.D."/>
            <person name="Fouteau S."/>
            <person name="Franken C."/>
            <person name="Gibelin C."/>
            <person name="Gish J."/>
            <person name="Goldstein S."/>
            <person name="Gonzalez A.J."/>
            <person name="Green P.J."/>
            <person name="Hallab A."/>
            <person name="Hartog M."/>
            <person name="Hua A."/>
            <person name="Humphray S.J."/>
            <person name="Jeong D.H."/>
            <person name="Jing Y."/>
            <person name="Jocker A."/>
            <person name="Kenton S.M."/>
            <person name="Kim D.J."/>
            <person name="Klee K."/>
            <person name="Lai H."/>
            <person name="Lang C."/>
            <person name="Lin S."/>
            <person name="Macmil S.L."/>
            <person name="Magdelenat G."/>
            <person name="Matthews L."/>
            <person name="McCorrison J."/>
            <person name="Monaghan E.L."/>
            <person name="Mun J.H."/>
            <person name="Najar F.Z."/>
            <person name="Nicholson C."/>
            <person name="Noirot C."/>
            <person name="O'Bleness M."/>
            <person name="Paule C.R."/>
            <person name="Poulain J."/>
            <person name="Prion F."/>
            <person name="Qin B."/>
            <person name="Qu C."/>
            <person name="Retzel E.F."/>
            <person name="Riddle C."/>
            <person name="Sallet E."/>
            <person name="Samain S."/>
            <person name="Samson N."/>
            <person name="Sanders I."/>
            <person name="Saurat O."/>
            <person name="Scarpelli C."/>
            <person name="Schiex T."/>
            <person name="Segurens B."/>
            <person name="Severin A.J."/>
            <person name="Sherrier D.J."/>
            <person name="Shi R."/>
            <person name="Sims S."/>
            <person name="Singer S.R."/>
            <person name="Sinharoy S."/>
            <person name="Sterck L."/>
            <person name="Viollet A."/>
            <person name="Wang B.B."/>
            <person name="Wang K."/>
            <person name="Wang M."/>
            <person name="Wang X."/>
            <person name="Warfsmann J."/>
            <person name="Weissenbach J."/>
            <person name="White D.D."/>
            <person name="White J.D."/>
            <person name="Wiley G.B."/>
            <person name="Wincker P."/>
            <person name="Xing Y."/>
            <person name="Yang L."/>
            <person name="Yao Z."/>
            <person name="Ying F."/>
            <person name="Zhai J."/>
            <person name="Zhou L."/>
            <person name="Zuber A."/>
            <person name="Denarie J."/>
            <person name="Dixon R.A."/>
            <person name="May G.D."/>
            <person name="Schwartz D.C."/>
            <person name="Rogers J."/>
            <person name="Quetier F."/>
            <person name="Town C.D."/>
            <person name="Roe B.A."/>
        </authorList>
    </citation>
    <scope>NUCLEOTIDE SEQUENCE [LARGE SCALE GENOMIC DNA]</scope>
    <source>
        <strain evidence="1">A17</strain>
        <strain evidence="2 3">cv. Jemalong A17</strain>
    </source>
</reference>
<sequence>MQRPPVLFMMGSFNFGEQPPPCNWNGIEQPRQTQQKHIEAPQQGKLIKTKGAAATNNFLNRFKQVLLEDDGDDLDDSNKEHYPPFVMPKKMTNFKWVLGVRFGTKDEFKEAITNYAICNRTCLKRFKN</sequence>
<dbReference type="EMBL" id="CM001217">
    <property type="protein sequence ID" value="KEH42243.1"/>
    <property type="molecule type" value="Genomic_DNA"/>
</dbReference>
<organism evidence="1 3">
    <name type="scientific">Medicago truncatula</name>
    <name type="common">Barrel medic</name>
    <name type="synonym">Medicago tribuloides</name>
    <dbReference type="NCBI Taxonomy" id="3880"/>
    <lineage>
        <taxon>Eukaryota</taxon>
        <taxon>Viridiplantae</taxon>
        <taxon>Streptophyta</taxon>
        <taxon>Embryophyta</taxon>
        <taxon>Tracheophyta</taxon>
        <taxon>Spermatophyta</taxon>
        <taxon>Magnoliopsida</taxon>
        <taxon>eudicotyledons</taxon>
        <taxon>Gunneridae</taxon>
        <taxon>Pentapetalae</taxon>
        <taxon>rosids</taxon>
        <taxon>fabids</taxon>
        <taxon>Fabales</taxon>
        <taxon>Fabaceae</taxon>
        <taxon>Papilionoideae</taxon>
        <taxon>50 kb inversion clade</taxon>
        <taxon>NPAAA clade</taxon>
        <taxon>Hologalegina</taxon>
        <taxon>IRL clade</taxon>
        <taxon>Trifolieae</taxon>
        <taxon>Medicago</taxon>
    </lineage>
</organism>
<dbReference type="Proteomes" id="UP000002051">
    <property type="component" value="Unassembled WGS sequence"/>
</dbReference>
<reference evidence="1 3" key="2">
    <citation type="journal article" date="2014" name="BMC Genomics">
        <title>An improved genome release (version Mt4.0) for the model legume Medicago truncatula.</title>
        <authorList>
            <person name="Tang H."/>
            <person name="Krishnakumar V."/>
            <person name="Bidwell S."/>
            <person name="Rosen B."/>
            <person name="Chan A."/>
            <person name="Zhou S."/>
            <person name="Gentzbittel L."/>
            <person name="Childs K.L."/>
            <person name="Yandell M."/>
            <person name="Gundlach H."/>
            <person name="Mayer K.F."/>
            <person name="Schwartz D.C."/>
            <person name="Town C.D."/>
        </authorList>
    </citation>
    <scope>GENOME REANNOTATION</scope>
    <source>
        <strain evidence="1">A17</strain>
        <strain evidence="2 3">cv. Jemalong A17</strain>
    </source>
</reference>
<evidence type="ECO:0000313" key="1">
    <source>
        <dbReference type="EMBL" id="KEH42243.1"/>
    </source>
</evidence>
<proteinExistence type="predicted"/>
<name>A0A072VLD4_MEDTR</name>
<accession>A0A072VLD4</accession>
<dbReference type="EnsemblPlants" id="KEH42243">
    <property type="protein sequence ID" value="KEH42243"/>
    <property type="gene ID" value="MTR_1g064590"/>
</dbReference>
<keyword evidence="3" id="KW-1185">Reference proteome</keyword>
<dbReference type="PaxDb" id="3880-AES82592"/>
<evidence type="ECO:0000313" key="3">
    <source>
        <dbReference type="Proteomes" id="UP000002051"/>
    </source>
</evidence>
<evidence type="ECO:0000313" key="2">
    <source>
        <dbReference type="EnsemblPlants" id="KEH42243"/>
    </source>
</evidence>
<dbReference type="AlphaFoldDB" id="A0A072VLD4"/>
<protein>
    <submittedName>
        <fullName evidence="1 2">Uncharacterized protein</fullName>
    </submittedName>
</protein>
<gene>
    <name evidence="1" type="ordered locus">MTR_1g064590</name>
</gene>
<reference evidence="2" key="3">
    <citation type="submission" date="2015-04" db="UniProtKB">
        <authorList>
            <consortium name="EnsemblPlants"/>
        </authorList>
    </citation>
    <scope>IDENTIFICATION</scope>
    <source>
        <strain evidence="2">cv. Jemalong A17</strain>
    </source>
</reference>
<dbReference type="HOGENOM" id="CLU_1962827_0_0_1"/>